<accession>A0ABN2F6W2</accession>
<proteinExistence type="predicted"/>
<name>A0ABN2F6W2_9ACTN</name>
<dbReference type="Proteomes" id="UP001500064">
    <property type="component" value="Unassembled WGS sequence"/>
</dbReference>
<dbReference type="Gene3D" id="1.10.443.10">
    <property type="entry name" value="Intergrase catalytic core"/>
    <property type="match status" value="1"/>
</dbReference>
<organism evidence="3 4">
    <name type="scientific">Nonomuraea maheshkhaliensis</name>
    <dbReference type="NCBI Taxonomy" id="419590"/>
    <lineage>
        <taxon>Bacteria</taxon>
        <taxon>Bacillati</taxon>
        <taxon>Actinomycetota</taxon>
        <taxon>Actinomycetes</taxon>
        <taxon>Streptosporangiales</taxon>
        <taxon>Streptosporangiaceae</taxon>
        <taxon>Nonomuraea</taxon>
    </lineage>
</organism>
<keyword evidence="1" id="KW-0233">DNA recombination</keyword>
<gene>
    <name evidence="3" type="ORF">GCM10009733_032980</name>
</gene>
<protein>
    <recommendedName>
        <fullName evidence="2">Tyr recombinase domain-containing protein</fullName>
    </recommendedName>
</protein>
<dbReference type="InterPro" id="IPR002104">
    <property type="entry name" value="Integrase_catalytic"/>
</dbReference>
<reference evidence="3 4" key="1">
    <citation type="journal article" date="2019" name="Int. J. Syst. Evol. Microbiol.">
        <title>The Global Catalogue of Microorganisms (GCM) 10K type strain sequencing project: providing services to taxonomists for standard genome sequencing and annotation.</title>
        <authorList>
            <consortium name="The Broad Institute Genomics Platform"/>
            <consortium name="The Broad Institute Genome Sequencing Center for Infectious Disease"/>
            <person name="Wu L."/>
            <person name="Ma J."/>
        </authorList>
    </citation>
    <scope>NUCLEOTIDE SEQUENCE [LARGE SCALE GENOMIC DNA]</scope>
    <source>
        <strain evidence="3 4">JCM 13929</strain>
    </source>
</reference>
<dbReference type="PROSITE" id="PS51898">
    <property type="entry name" value="TYR_RECOMBINASE"/>
    <property type="match status" value="1"/>
</dbReference>
<evidence type="ECO:0000256" key="1">
    <source>
        <dbReference type="ARBA" id="ARBA00023172"/>
    </source>
</evidence>
<evidence type="ECO:0000259" key="2">
    <source>
        <dbReference type="PROSITE" id="PS51898"/>
    </source>
</evidence>
<feature type="domain" description="Tyr recombinase" evidence="2">
    <location>
        <begin position="1"/>
        <end position="53"/>
    </location>
</feature>
<evidence type="ECO:0000313" key="3">
    <source>
        <dbReference type="EMBL" id="GAA1633416.1"/>
    </source>
</evidence>
<dbReference type="InterPro" id="IPR011010">
    <property type="entry name" value="DNA_brk_join_enz"/>
</dbReference>
<dbReference type="Pfam" id="PF00589">
    <property type="entry name" value="Phage_integrase"/>
    <property type="match status" value="1"/>
</dbReference>
<comment type="caution">
    <text evidence="3">The sequence shown here is derived from an EMBL/GenBank/DDBJ whole genome shotgun (WGS) entry which is preliminary data.</text>
</comment>
<dbReference type="InterPro" id="IPR013762">
    <property type="entry name" value="Integrase-like_cat_sf"/>
</dbReference>
<sequence>MRFHDLRHTCVTLLLNLGVPPQVVRDIVGHSDIEVTMTIYAHASLDDKRKALRKLGDALG</sequence>
<dbReference type="EMBL" id="BAAAMU010000020">
    <property type="protein sequence ID" value="GAA1633416.1"/>
    <property type="molecule type" value="Genomic_DNA"/>
</dbReference>
<keyword evidence="4" id="KW-1185">Reference proteome</keyword>
<dbReference type="SUPFAM" id="SSF56349">
    <property type="entry name" value="DNA breaking-rejoining enzymes"/>
    <property type="match status" value="1"/>
</dbReference>
<evidence type="ECO:0000313" key="4">
    <source>
        <dbReference type="Proteomes" id="UP001500064"/>
    </source>
</evidence>